<dbReference type="GO" id="GO:0016757">
    <property type="term" value="F:glycosyltransferase activity"/>
    <property type="evidence" value="ECO:0007669"/>
    <property type="project" value="UniProtKB-KW"/>
</dbReference>
<comment type="caution">
    <text evidence="3">The sequence shown here is derived from an EMBL/GenBank/DDBJ whole genome shotgun (WGS) entry which is preliminary data.</text>
</comment>
<protein>
    <submittedName>
        <fullName evidence="3">Glycosyltransferase</fullName>
        <ecNumber evidence="3">2.4.-.-</ecNumber>
    </submittedName>
</protein>
<accession>A0ABD5RC38</accession>
<sequence>MPPDRLATADLLVVAHEYNRFVKAQVDVLADHVGSVHVFVRYNRFADIAASLSVEAAEPYSGAVKVDRSDVPANVTVHETPLCYLPLDVHRERLLGRQHARKVSGIVADLDVEFDLVHAHMTWTAGYVGARLKRDLGVPYLLTVHANPEWYEDLLTADHDRIETAWEAADRLIRVNREDRTRLDPYNDDVVYVPNGYDSAAFRRVPRDAARERLGVDPETSLVFGLGTLIPRKGYDHLVRALPKLVEAVPDVQVVVGGHGGMREDLESLAADLGVADHVTFLGYVEEEALNDWMNAADVFAHPSRSESFGVVQLEAMACRTPVVAARNGGSEEVVADEEYGVLVDDPSDHDRFADTLATALAADWDRAAIAAYADRFTWETVCEDIADLYRDVLDETERQVTSAP</sequence>
<dbReference type="Gene3D" id="3.40.50.2000">
    <property type="entry name" value="Glycogen Phosphorylase B"/>
    <property type="match status" value="2"/>
</dbReference>
<gene>
    <name evidence="3" type="ORF">ACFPJ5_11670</name>
</gene>
<evidence type="ECO:0000259" key="1">
    <source>
        <dbReference type="Pfam" id="PF00534"/>
    </source>
</evidence>
<dbReference type="AlphaFoldDB" id="A0ABD5RC38"/>
<dbReference type="RefSeq" id="WP_227229843.1">
    <property type="nucleotide sequence ID" value="NZ_JAJCVJ010000002.1"/>
</dbReference>
<evidence type="ECO:0000259" key="2">
    <source>
        <dbReference type="Pfam" id="PF13439"/>
    </source>
</evidence>
<dbReference type="PANTHER" id="PTHR45947:SF3">
    <property type="entry name" value="SULFOQUINOVOSYL TRANSFERASE SQD2"/>
    <property type="match status" value="1"/>
</dbReference>
<keyword evidence="4" id="KW-1185">Reference proteome</keyword>
<organism evidence="3 4">
    <name type="scientific">Salinirubrum litoreum</name>
    <dbReference type="NCBI Taxonomy" id="1126234"/>
    <lineage>
        <taxon>Archaea</taxon>
        <taxon>Methanobacteriati</taxon>
        <taxon>Methanobacteriota</taxon>
        <taxon>Stenosarchaea group</taxon>
        <taxon>Halobacteria</taxon>
        <taxon>Halobacteriales</taxon>
        <taxon>Haloferacaceae</taxon>
        <taxon>Salinirubrum</taxon>
    </lineage>
</organism>
<evidence type="ECO:0000313" key="3">
    <source>
        <dbReference type="EMBL" id="MFC5367594.1"/>
    </source>
</evidence>
<feature type="domain" description="Glycosyl transferase family 1" evidence="1">
    <location>
        <begin position="207"/>
        <end position="374"/>
    </location>
</feature>
<dbReference type="InterPro" id="IPR050194">
    <property type="entry name" value="Glycosyltransferase_grp1"/>
</dbReference>
<evidence type="ECO:0000313" key="4">
    <source>
        <dbReference type="Proteomes" id="UP001596201"/>
    </source>
</evidence>
<dbReference type="SUPFAM" id="SSF53756">
    <property type="entry name" value="UDP-Glycosyltransferase/glycogen phosphorylase"/>
    <property type="match status" value="1"/>
</dbReference>
<dbReference type="Pfam" id="PF00534">
    <property type="entry name" value="Glycos_transf_1"/>
    <property type="match status" value="1"/>
</dbReference>
<name>A0ABD5RC38_9EURY</name>
<dbReference type="EMBL" id="JBHSKX010000002">
    <property type="protein sequence ID" value="MFC5367594.1"/>
    <property type="molecule type" value="Genomic_DNA"/>
</dbReference>
<dbReference type="InterPro" id="IPR028098">
    <property type="entry name" value="Glyco_trans_4-like_N"/>
</dbReference>
<dbReference type="EC" id="2.4.-.-" evidence="3"/>
<proteinExistence type="predicted"/>
<feature type="domain" description="Glycosyltransferase subfamily 4-like N-terminal" evidence="2">
    <location>
        <begin position="75"/>
        <end position="199"/>
    </location>
</feature>
<keyword evidence="3" id="KW-0328">Glycosyltransferase</keyword>
<reference evidence="3 4" key="1">
    <citation type="journal article" date="2019" name="Int. J. Syst. Evol. Microbiol.">
        <title>The Global Catalogue of Microorganisms (GCM) 10K type strain sequencing project: providing services to taxonomists for standard genome sequencing and annotation.</title>
        <authorList>
            <consortium name="The Broad Institute Genomics Platform"/>
            <consortium name="The Broad Institute Genome Sequencing Center for Infectious Disease"/>
            <person name="Wu L."/>
            <person name="Ma J."/>
        </authorList>
    </citation>
    <scope>NUCLEOTIDE SEQUENCE [LARGE SCALE GENOMIC DNA]</scope>
    <source>
        <strain evidence="3 4">CGMCC 1.12237</strain>
    </source>
</reference>
<dbReference type="Pfam" id="PF13439">
    <property type="entry name" value="Glyco_transf_4"/>
    <property type="match status" value="1"/>
</dbReference>
<dbReference type="Proteomes" id="UP001596201">
    <property type="component" value="Unassembled WGS sequence"/>
</dbReference>
<dbReference type="InterPro" id="IPR001296">
    <property type="entry name" value="Glyco_trans_1"/>
</dbReference>
<dbReference type="PANTHER" id="PTHR45947">
    <property type="entry name" value="SULFOQUINOVOSYL TRANSFERASE SQD2"/>
    <property type="match status" value="1"/>
</dbReference>
<keyword evidence="3" id="KW-0808">Transferase</keyword>